<dbReference type="SUPFAM" id="SSF56801">
    <property type="entry name" value="Acetyl-CoA synthetase-like"/>
    <property type="match status" value="1"/>
</dbReference>
<evidence type="ECO:0000313" key="4">
    <source>
        <dbReference type="Proteomes" id="UP000471126"/>
    </source>
</evidence>
<name>A0A6P0GJB0_9ACTN</name>
<dbReference type="Gene3D" id="3.30.300.30">
    <property type="match status" value="1"/>
</dbReference>
<dbReference type="NCBIfam" id="NF005877">
    <property type="entry name" value="PRK07824.1"/>
    <property type="match status" value="1"/>
</dbReference>
<dbReference type="Pfam" id="PF00501">
    <property type="entry name" value="AMP-binding"/>
    <property type="match status" value="1"/>
</dbReference>
<dbReference type="AlphaFoldDB" id="A0A6P0GJB0"/>
<dbReference type="Proteomes" id="UP000471126">
    <property type="component" value="Unassembled WGS sequence"/>
</dbReference>
<dbReference type="InterPro" id="IPR050237">
    <property type="entry name" value="ATP-dep_AMP-bd_enzyme"/>
</dbReference>
<dbReference type="Pfam" id="PF13193">
    <property type="entry name" value="AMP-binding_C"/>
    <property type="match status" value="1"/>
</dbReference>
<dbReference type="InterPro" id="IPR025110">
    <property type="entry name" value="AMP-bd_C"/>
</dbReference>
<dbReference type="PANTHER" id="PTHR43767:SF1">
    <property type="entry name" value="NONRIBOSOMAL PEPTIDE SYNTHASE PES1 (EUROFUNG)-RELATED"/>
    <property type="match status" value="1"/>
</dbReference>
<comment type="caution">
    <text evidence="3">The sequence shown here is derived from an EMBL/GenBank/DDBJ whole genome shotgun (WGS) entry which is preliminary data.</text>
</comment>
<reference evidence="3 4" key="1">
    <citation type="submission" date="2019-12" db="EMBL/GenBank/DDBJ databases">
        <title>WGS of CPCC 203550 I12A-02606.</title>
        <authorList>
            <person name="Jiang Z."/>
        </authorList>
    </citation>
    <scope>NUCLEOTIDE SEQUENCE [LARGE SCALE GENOMIC DNA]</scope>
    <source>
        <strain evidence="3 4">I12A-02606</strain>
    </source>
</reference>
<sequence>MALLPGPAASPRAAGAGGALHVPSFDVPRQLTVLPAPDSPDAVLGTVLPAVRAALDGTAPLAVLPSGPAAAAARAVLAPGEPLEDGVDLVVVTSGSTGGGRGVLLPASALATSATATADRLGGPGAWLLTLPVSAIAGLQVLVRSVLAGTVPTAPAPGEDLAAAVARMPAGRRYTAMVPTQLRRYLGSETAALRAFDAVLVGGAATDPALLARARETGVAAVTTYGMTETAGGCVYDGVPLDGVRVRVTGDGIVVGGPVLALGYRRDPEGTATAFAGGEFRTRDAGSLGPDGFLTVLGRLDDVVVTGGVNVAPQVVEGALREHPAVADAVVFGRPDDEWGQRVVAAVVPAPGAAPDLAALRPWVAERLGGPSAPRELHLIGSVPTLHTGKPDRRGVAARLVGGAR</sequence>
<feature type="domain" description="AMP-dependent synthetase/ligase" evidence="1">
    <location>
        <begin position="85"/>
        <end position="241"/>
    </location>
</feature>
<accession>A0A6P0GJB0</accession>
<evidence type="ECO:0000313" key="3">
    <source>
        <dbReference type="EMBL" id="NEM07354.1"/>
    </source>
</evidence>
<evidence type="ECO:0000259" key="1">
    <source>
        <dbReference type="Pfam" id="PF00501"/>
    </source>
</evidence>
<evidence type="ECO:0000259" key="2">
    <source>
        <dbReference type="Pfam" id="PF13193"/>
    </source>
</evidence>
<gene>
    <name evidence="3" type="ORF">GCU54_15230</name>
</gene>
<dbReference type="Gene3D" id="3.40.50.12780">
    <property type="entry name" value="N-terminal domain of ligase-like"/>
    <property type="match status" value="1"/>
</dbReference>
<dbReference type="InterPro" id="IPR042099">
    <property type="entry name" value="ANL_N_sf"/>
</dbReference>
<proteinExistence type="predicted"/>
<dbReference type="PANTHER" id="PTHR43767">
    <property type="entry name" value="LONG-CHAIN-FATTY-ACID--COA LIGASE"/>
    <property type="match status" value="1"/>
</dbReference>
<dbReference type="EMBL" id="JAAGWE010000026">
    <property type="protein sequence ID" value="NEM07354.1"/>
    <property type="molecule type" value="Genomic_DNA"/>
</dbReference>
<dbReference type="GO" id="GO:0016878">
    <property type="term" value="F:acid-thiol ligase activity"/>
    <property type="evidence" value="ECO:0007669"/>
    <property type="project" value="UniProtKB-ARBA"/>
</dbReference>
<organism evidence="3 4">
    <name type="scientific">Geodermatophilus normandii</name>
    <dbReference type="NCBI Taxonomy" id="1137989"/>
    <lineage>
        <taxon>Bacteria</taxon>
        <taxon>Bacillati</taxon>
        <taxon>Actinomycetota</taxon>
        <taxon>Actinomycetes</taxon>
        <taxon>Geodermatophilales</taxon>
        <taxon>Geodermatophilaceae</taxon>
        <taxon>Geodermatophilus</taxon>
    </lineage>
</organism>
<dbReference type="InterPro" id="IPR045851">
    <property type="entry name" value="AMP-bd_C_sf"/>
</dbReference>
<dbReference type="InterPro" id="IPR000873">
    <property type="entry name" value="AMP-dep_synth/lig_dom"/>
</dbReference>
<protein>
    <submittedName>
        <fullName evidence="3">AMP-binding protein</fullName>
    </submittedName>
</protein>
<feature type="domain" description="AMP-binding enzyme C-terminal" evidence="2">
    <location>
        <begin position="316"/>
        <end position="390"/>
    </location>
</feature>